<evidence type="ECO:0000256" key="1">
    <source>
        <dbReference type="ARBA" id="ARBA00006738"/>
    </source>
</evidence>
<evidence type="ECO:0000256" key="2">
    <source>
        <dbReference type="HAMAP-Rule" id="MF_00048"/>
    </source>
</evidence>
<dbReference type="CDD" id="cd20736">
    <property type="entry name" value="PoNe_Nuclease"/>
    <property type="match status" value="1"/>
</dbReference>
<accession>A0A317T766</accession>
<gene>
    <name evidence="3" type="ORF">CR164_11235</name>
</gene>
<proteinExistence type="inferred from homology"/>
<reference evidence="4" key="1">
    <citation type="submission" date="2017-10" db="EMBL/GenBank/DDBJ databases">
        <authorList>
            <person name="Gaisin V.A."/>
            <person name="Rysina M.S."/>
            <person name="Grouzdev D.S."/>
        </authorList>
    </citation>
    <scope>NUCLEOTIDE SEQUENCE [LARGE SCALE GENOMIC DNA]</scope>
    <source>
        <strain evidence="4">V1</strain>
    </source>
</reference>
<organism evidence="3 4">
    <name type="scientific">Prosthecochloris marina</name>
    <dbReference type="NCBI Taxonomy" id="2017681"/>
    <lineage>
        <taxon>Bacteria</taxon>
        <taxon>Pseudomonadati</taxon>
        <taxon>Chlorobiota</taxon>
        <taxon>Chlorobiia</taxon>
        <taxon>Chlorobiales</taxon>
        <taxon>Chlorobiaceae</taxon>
        <taxon>Prosthecochloris</taxon>
    </lineage>
</organism>
<keyword evidence="4" id="KW-1185">Reference proteome</keyword>
<dbReference type="InterPro" id="IPR003509">
    <property type="entry name" value="UPF0102_YraN-like"/>
</dbReference>
<dbReference type="EMBL" id="PDNZ01000008">
    <property type="protein sequence ID" value="PWW81306.1"/>
    <property type="molecule type" value="Genomic_DNA"/>
</dbReference>
<evidence type="ECO:0000313" key="4">
    <source>
        <dbReference type="Proteomes" id="UP000246278"/>
    </source>
</evidence>
<comment type="caution">
    <text evidence="3">The sequence shown here is derived from an EMBL/GenBank/DDBJ whole genome shotgun (WGS) entry which is preliminary data.</text>
</comment>
<name>A0A317T766_9CHLB</name>
<dbReference type="GO" id="GO:0003676">
    <property type="term" value="F:nucleic acid binding"/>
    <property type="evidence" value="ECO:0007669"/>
    <property type="project" value="InterPro"/>
</dbReference>
<dbReference type="PANTHER" id="PTHR34039:SF1">
    <property type="entry name" value="UPF0102 PROTEIN YRAN"/>
    <property type="match status" value="1"/>
</dbReference>
<dbReference type="SUPFAM" id="SSF52980">
    <property type="entry name" value="Restriction endonuclease-like"/>
    <property type="match status" value="1"/>
</dbReference>
<protein>
    <recommendedName>
        <fullName evidence="2">UPF0102 protein CR164_11235</fullName>
    </recommendedName>
</protein>
<evidence type="ECO:0000313" key="3">
    <source>
        <dbReference type="EMBL" id="PWW81306.1"/>
    </source>
</evidence>
<comment type="similarity">
    <text evidence="1 2">Belongs to the UPF0102 family.</text>
</comment>
<dbReference type="Pfam" id="PF02021">
    <property type="entry name" value="UPF0102"/>
    <property type="match status" value="1"/>
</dbReference>
<dbReference type="RefSeq" id="WP_110024095.1">
    <property type="nucleotide sequence ID" value="NZ_PDNZ01000008.1"/>
</dbReference>
<dbReference type="InterPro" id="IPR011335">
    <property type="entry name" value="Restrct_endonuc-II-like"/>
</dbReference>
<sequence length="126" mass="14336">MPFIPHDLGRQGEMTAVTYLLEKGYRILYRNYRYRRNEIDIVAADKQTLCFIEVKTRSSDTKGHPLEAVTPEKQKEIIKAASAYLAALPAPEPDCRFDVIAIIAHSLANGRIKKFELEHITNAFMA</sequence>
<dbReference type="Gene3D" id="3.40.1350.10">
    <property type="match status" value="1"/>
</dbReference>
<dbReference type="NCBIfam" id="NF009150">
    <property type="entry name" value="PRK12497.1-3"/>
    <property type="match status" value="1"/>
</dbReference>
<dbReference type="HAMAP" id="MF_00048">
    <property type="entry name" value="UPF0102"/>
    <property type="match status" value="1"/>
</dbReference>
<dbReference type="OrthoDB" id="9802516at2"/>
<dbReference type="InterPro" id="IPR011856">
    <property type="entry name" value="tRNA_endonuc-like_dom_sf"/>
</dbReference>
<dbReference type="AlphaFoldDB" id="A0A317T766"/>
<dbReference type="PANTHER" id="PTHR34039">
    <property type="entry name" value="UPF0102 PROTEIN YRAN"/>
    <property type="match status" value="1"/>
</dbReference>
<dbReference type="NCBIfam" id="NF009154">
    <property type="entry name" value="PRK12497.3-3"/>
    <property type="match status" value="1"/>
</dbReference>
<dbReference type="Proteomes" id="UP000246278">
    <property type="component" value="Unassembled WGS sequence"/>
</dbReference>
<dbReference type="NCBIfam" id="TIGR00252">
    <property type="entry name" value="YraN family protein"/>
    <property type="match status" value="1"/>
</dbReference>